<accession>A0ABT7E2L8</accession>
<sequence>MSIDVFPLERLQPTLLDRLTDEEPDKVEEAPESRTVAKSQYRKAVLRDLGWLLNATQLVSQRDLVGLDEVAHSVVNYGLPPLSGRNLSQLDPRSLERSIRDSILCFEPRILAESLVVTMLEYDVLSSHNLIGFEIRGVLWAQPYPIELLLKTQLDLERGEFRVVDA</sequence>
<evidence type="ECO:0000313" key="2">
    <source>
        <dbReference type="EMBL" id="MDK2126557.1"/>
    </source>
</evidence>
<dbReference type="InterPro" id="IPR053176">
    <property type="entry name" value="T6SS_TssE1-like"/>
</dbReference>
<dbReference type="InterPro" id="IPR017737">
    <property type="entry name" value="TssE1-like"/>
</dbReference>
<keyword evidence="3" id="KW-1185">Reference proteome</keyword>
<dbReference type="RefSeq" id="WP_284102876.1">
    <property type="nucleotide sequence ID" value="NZ_JARRAF010000041.1"/>
</dbReference>
<dbReference type="Proteomes" id="UP001172778">
    <property type="component" value="Unassembled WGS sequence"/>
</dbReference>
<dbReference type="InterPro" id="IPR007048">
    <property type="entry name" value="IraD/Gp25-like"/>
</dbReference>
<feature type="domain" description="IraD/Gp25-like" evidence="1">
    <location>
        <begin position="40"/>
        <end position="143"/>
    </location>
</feature>
<evidence type="ECO:0000259" key="1">
    <source>
        <dbReference type="Pfam" id="PF04965"/>
    </source>
</evidence>
<dbReference type="SUPFAM" id="SSF160719">
    <property type="entry name" value="gpW/gp25-like"/>
    <property type="match status" value="1"/>
</dbReference>
<gene>
    <name evidence="2" type="primary">tssE</name>
    <name evidence="2" type="ORF">PZA18_21165</name>
</gene>
<evidence type="ECO:0000313" key="3">
    <source>
        <dbReference type="Proteomes" id="UP001172778"/>
    </source>
</evidence>
<protein>
    <submittedName>
        <fullName evidence="2">Type VI secretion system baseplate subunit TssE</fullName>
    </submittedName>
</protein>
<dbReference type="Pfam" id="PF04965">
    <property type="entry name" value="GPW_gp25"/>
    <property type="match status" value="1"/>
</dbReference>
<name>A0ABT7E2L8_9NEIS</name>
<dbReference type="PANTHER" id="PTHR38595:SF1">
    <property type="entry name" value="TYPE VI SECRETION SYSTEM COMPONENT TSSE1"/>
    <property type="match status" value="1"/>
</dbReference>
<dbReference type="EMBL" id="JARRAF010000041">
    <property type="protein sequence ID" value="MDK2126557.1"/>
    <property type="molecule type" value="Genomic_DNA"/>
</dbReference>
<proteinExistence type="predicted"/>
<dbReference type="NCBIfam" id="TIGR03357">
    <property type="entry name" value="VI_zyme"/>
    <property type="match status" value="1"/>
</dbReference>
<organism evidence="2 3">
    <name type="scientific">Parachitinimonas caeni</name>
    <dbReference type="NCBI Taxonomy" id="3031301"/>
    <lineage>
        <taxon>Bacteria</taxon>
        <taxon>Pseudomonadati</taxon>
        <taxon>Pseudomonadota</taxon>
        <taxon>Betaproteobacteria</taxon>
        <taxon>Neisseriales</taxon>
        <taxon>Chitinibacteraceae</taxon>
        <taxon>Parachitinimonas</taxon>
    </lineage>
</organism>
<dbReference type="PANTHER" id="PTHR38595">
    <property type="entry name" value="CYTOPLASMIC PROTEIN-RELATED"/>
    <property type="match status" value="1"/>
</dbReference>
<comment type="caution">
    <text evidence="2">The sequence shown here is derived from an EMBL/GenBank/DDBJ whole genome shotgun (WGS) entry which is preliminary data.</text>
</comment>
<reference evidence="2" key="1">
    <citation type="submission" date="2023-03" db="EMBL/GenBank/DDBJ databases">
        <title>Chitinimonas shenzhenensis gen. nov., sp. nov., a novel member of family Burkholderiaceae isolated from activated sludge collected in Shen Zhen, China.</title>
        <authorList>
            <person name="Wang X."/>
        </authorList>
    </citation>
    <scope>NUCLEOTIDE SEQUENCE</scope>
    <source>
        <strain evidence="2">DQS-5</strain>
    </source>
</reference>